<evidence type="ECO:0000313" key="10">
    <source>
        <dbReference type="Proteomes" id="UP000280960"/>
    </source>
</evidence>
<dbReference type="InterPro" id="IPR037294">
    <property type="entry name" value="ABC_BtuC-like"/>
</dbReference>
<dbReference type="Proteomes" id="UP000280960">
    <property type="component" value="Chromosome"/>
</dbReference>
<evidence type="ECO:0000256" key="2">
    <source>
        <dbReference type="ARBA" id="ARBA00007935"/>
    </source>
</evidence>
<feature type="transmembrane region" description="Helical" evidence="8">
    <location>
        <begin position="77"/>
        <end position="94"/>
    </location>
</feature>
<evidence type="ECO:0000256" key="4">
    <source>
        <dbReference type="ARBA" id="ARBA00022475"/>
    </source>
</evidence>
<keyword evidence="6 8" id="KW-1133">Transmembrane helix</keyword>
<feature type="transmembrane region" description="Helical" evidence="8">
    <location>
        <begin position="106"/>
        <end position="126"/>
    </location>
</feature>
<evidence type="ECO:0000256" key="5">
    <source>
        <dbReference type="ARBA" id="ARBA00022692"/>
    </source>
</evidence>
<sequence>MVNRSPKDMQYIQKYTVLIAAIILGGILALGIGAVSINPFQILKILLHKIPVLGSNISTDWSSAQEAIVLQLRLPRIILSFLVGAELSAAGVIYQGIFRNPMADPYVIGASAGASLGATLAIMIFSGLRIWGMGSIPFFAFLGASVTIIVVYGIASIGGRTYSFTLLLAGIAVSSFISALVSFFMYFSDQKLHQIYFWLLGSFSSQGWNDVILNLPYGAIGYFIGLWNLRALNILQLGEETAFFTGVDTELTKKVSLAAACLLTASAVAVSGIIGFVGLIIPHITRLIIGPDHRRLFTFSALVGGLYLMLADTFSRVVISPTELPVGILTALFGGPFFIYLLFRKKNKDYRM</sequence>
<dbReference type="InterPro" id="IPR000522">
    <property type="entry name" value="ABC_transptr_permease_BtuC"/>
</dbReference>
<dbReference type="PANTHER" id="PTHR30472">
    <property type="entry name" value="FERRIC ENTEROBACTIN TRANSPORT SYSTEM PERMEASE PROTEIN"/>
    <property type="match status" value="1"/>
</dbReference>
<dbReference type="FunFam" id="1.10.3470.10:FF:000001">
    <property type="entry name" value="Vitamin B12 ABC transporter permease BtuC"/>
    <property type="match status" value="1"/>
</dbReference>
<evidence type="ECO:0000256" key="7">
    <source>
        <dbReference type="ARBA" id="ARBA00023136"/>
    </source>
</evidence>
<keyword evidence="4" id="KW-1003">Cell membrane</keyword>
<dbReference type="Pfam" id="PF01032">
    <property type="entry name" value="FecCD"/>
    <property type="match status" value="1"/>
</dbReference>
<feature type="transmembrane region" description="Helical" evidence="8">
    <location>
        <begin position="15"/>
        <end position="37"/>
    </location>
</feature>
<feature type="transmembrane region" description="Helical" evidence="8">
    <location>
        <begin position="164"/>
        <end position="187"/>
    </location>
</feature>
<feature type="transmembrane region" description="Helical" evidence="8">
    <location>
        <begin position="138"/>
        <end position="158"/>
    </location>
</feature>
<comment type="subcellular location">
    <subcellularLocation>
        <location evidence="1">Cell membrane</location>
        <topology evidence="1">Multi-pass membrane protein</topology>
    </subcellularLocation>
</comment>
<dbReference type="SUPFAM" id="SSF81345">
    <property type="entry name" value="ABC transporter involved in vitamin B12 uptake, BtuC"/>
    <property type="match status" value="1"/>
</dbReference>
<dbReference type="EMBL" id="CP033169">
    <property type="protein sequence ID" value="AYO30895.1"/>
    <property type="molecule type" value="Genomic_DNA"/>
</dbReference>
<dbReference type="PANTHER" id="PTHR30472:SF25">
    <property type="entry name" value="ABC TRANSPORTER PERMEASE PROTEIN MJ0876-RELATED"/>
    <property type="match status" value="1"/>
</dbReference>
<evidence type="ECO:0000313" key="9">
    <source>
        <dbReference type="EMBL" id="AYO30895.1"/>
    </source>
</evidence>
<feature type="transmembrane region" description="Helical" evidence="8">
    <location>
        <begin position="324"/>
        <end position="343"/>
    </location>
</feature>
<evidence type="ECO:0000256" key="1">
    <source>
        <dbReference type="ARBA" id="ARBA00004651"/>
    </source>
</evidence>
<keyword evidence="10" id="KW-1185">Reference proteome</keyword>
<evidence type="ECO:0000256" key="6">
    <source>
        <dbReference type="ARBA" id="ARBA00022989"/>
    </source>
</evidence>
<dbReference type="AlphaFoldDB" id="A0A3G2R6A5"/>
<dbReference type="CDD" id="cd06550">
    <property type="entry name" value="TM_ABC_iron-siderophores_like"/>
    <property type="match status" value="1"/>
</dbReference>
<gene>
    <name evidence="9" type="ORF">D2962_09960</name>
</gene>
<organism evidence="9 10">
    <name type="scientific">Biomaibacter acetigenes</name>
    <dbReference type="NCBI Taxonomy" id="2316383"/>
    <lineage>
        <taxon>Bacteria</taxon>
        <taxon>Bacillati</taxon>
        <taxon>Bacillota</taxon>
        <taxon>Clostridia</taxon>
        <taxon>Thermosediminibacterales</taxon>
        <taxon>Tepidanaerobacteraceae</taxon>
        <taxon>Biomaibacter</taxon>
    </lineage>
</organism>
<evidence type="ECO:0000256" key="3">
    <source>
        <dbReference type="ARBA" id="ARBA00022448"/>
    </source>
</evidence>
<accession>A0A3G2R6A5</accession>
<name>A0A3G2R6A5_9FIRM</name>
<protein>
    <submittedName>
        <fullName evidence="9">Iron ABC transporter permease</fullName>
    </submittedName>
</protein>
<dbReference type="Gene3D" id="1.10.3470.10">
    <property type="entry name" value="ABC transporter involved in vitamin B12 uptake, BtuC"/>
    <property type="match status" value="1"/>
</dbReference>
<keyword evidence="3" id="KW-0813">Transport</keyword>
<dbReference type="KEGG" id="bacg:D2962_09960"/>
<feature type="transmembrane region" description="Helical" evidence="8">
    <location>
        <begin position="208"/>
        <end position="227"/>
    </location>
</feature>
<keyword evidence="5 8" id="KW-0812">Transmembrane</keyword>
<dbReference type="GO" id="GO:0005886">
    <property type="term" value="C:plasma membrane"/>
    <property type="evidence" value="ECO:0007669"/>
    <property type="project" value="UniProtKB-SubCell"/>
</dbReference>
<feature type="transmembrane region" description="Helical" evidence="8">
    <location>
        <begin position="257"/>
        <end position="284"/>
    </location>
</feature>
<dbReference type="GO" id="GO:0022857">
    <property type="term" value="F:transmembrane transporter activity"/>
    <property type="evidence" value="ECO:0007669"/>
    <property type="project" value="InterPro"/>
</dbReference>
<dbReference type="RefSeq" id="WP_120767404.1">
    <property type="nucleotide sequence ID" value="NZ_CP033169.1"/>
</dbReference>
<dbReference type="GO" id="GO:0033214">
    <property type="term" value="P:siderophore-iron import into cell"/>
    <property type="evidence" value="ECO:0007669"/>
    <property type="project" value="TreeGrafter"/>
</dbReference>
<keyword evidence="7 8" id="KW-0472">Membrane</keyword>
<feature type="transmembrane region" description="Helical" evidence="8">
    <location>
        <begin position="296"/>
        <end position="318"/>
    </location>
</feature>
<comment type="similarity">
    <text evidence="2">Belongs to the binding-protein-dependent transport system permease family. FecCD subfamily.</text>
</comment>
<proteinExistence type="inferred from homology"/>
<evidence type="ECO:0000256" key="8">
    <source>
        <dbReference type="SAM" id="Phobius"/>
    </source>
</evidence>
<reference evidence="9 10" key="1">
    <citation type="submission" date="2018-10" db="EMBL/GenBank/DDBJ databases">
        <authorList>
            <person name="Zhang X."/>
        </authorList>
    </citation>
    <scope>NUCLEOTIDE SEQUENCE [LARGE SCALE GENOMIC DNA]</scope>
    <source>
        <strain evidence="9 10">SK-G1</strain>
    </source>
</reference>